<proteinExistence type="predicted"/>
<protein>
    <submittedName>
        <fullName evidence="1">(thale cress) hypothetical protein</fullName>
    </submittedName>
</protein>
<sequence>MRSCSLSSREEDREVNQVFMLPYSVYFSRLTHTRSICEHQNKISDRLYIGVKHVSEDMFTAIPKADAIFMKVQH</sequence>
<dbReference type="EMBL" id="LR881466">
    <property type="protein sequence ID" value="CAD5316143.1"/>
    <property type="molecule type" value="Genomic_DNA"/>
</dbReference>
<organism evidence="1 2">
    <name type="scientific">Arabidopsis thaliana</name>
    <name type="common">Mouse-ear cress</name>
    <dbReference type="NCBI Taxonomy" id="3702"/>
    <lineage>
        <taxon>Eukaryota</taxon>
        <taxon>Viridiplantae</taxon>
        <taxon>Streptophyta</taxon>
        <taxon>Embryophyta</taxon>
        <taxon>Tracheophyta</taxon>
        <taxon>Spermatophyta</taxon>
        <taxon>Magnoliopsida</taxon>
        <taxon>eudicotyledons</taxon>
        <taxon>Gunneridae</taxon>
        <taxon>Pentapetalae</taxon>
        <taxon>rosids</taxon>
        <taxon>malvids</taxon>
        <taxon>Brassicales</taxon>
        <taxon>Brassicaceae</taxon>
        <taxon>Camelineae</taxon>
        <taxon>Arabidopsis</taxon>
    </lineage>
</organism>
<name>A0A7G2DZL1_ARATH</name>
<dbReference type="Proteomes" id="UP000516314">
    <property type="component" value="Chromosome 1"/>
</dbReference>
<gene>
    <name evidence="1" type="ORF">AT9943_LOCUS4479</name>
</gene>
<dbReference type="AlphaFoldDB" id="A0A7G2DZL1"/>
<accession>A0A7G2DZL1</accession>
<reference evidence="1 2" key="1">
    <citation type="submission" date="2020-09" db="EMBL/GenBank/DDBJ databases">
        <authorList>
            <person name="Ashkenazy H."/>
        </authorList>
    </citation>
    <scope>NUCLEOTIDE SEQUENCE [LARGE SCALE GENOMIC DNA]</scope>
    <source>
        <strain evidence="2">cv. Cdm-0</strain>
    </source>
</reference>
<evidence type="ECO:0000313" key="2">
    <source>
        <dbReference type="Proteomes" id="UP000516314"/>
    </source>
</evidence>
<evidence type="ECO:0000313" key="1">
    <source>
        <dbReference type="EMBL" id="CAD5316143.1"/>
    </source>
</evidence>